<dbReference type="Gene3D" id="2.70.150.10">
    <property type="entry name" value="Calcium-transporting ATPase, cytoplasmic transduction domain A"/>
    <property type="match status" value="1"/>
</dbReference>
<sequence length="783" mass="86223">MTGLTAQEAQDRYIRGYGNTQIDNAQKSTKDILKENIFTYFNLIFTVLAVLLIIAGSYRSLTFLPVVIANTLIGIFQELKAKKVLDNLSVLNTPTCQVLRDGEEITVPIQNLVIDDVIVLRSGVQIPADAIVISGEVNVNEALLTGEADEINKKVDSELMSGSFVVNGLCYARLIRVGEKSYISQLTLRAKKMKAGEQSEMIKSINRIVIFSGIAIIPVGVTLMWQSLALGNNFSESIVSMVAAVIGMIPEGMYLLVSLALAMSAVRLGMNQVMLHDMKSTETLARVDVLCVDKTGTITDNSMLVCDIIPAEGRSEEQQTQDRIRMSEYIEALPDDNMTMKALADYFPSMGARGCVSNLPFSSVRKYSGVQFDDKTYVLGAPDIILQKDYEKYKPLVNEYAGKGLRVIVFAEYSDEESSVPVPENGTGDGNVTPVMFVLLQNPLRENAAETFAYFRKQGVEVKVISGDNPVTVSEVARQAGIEGAEKYVDVRPLNDEMLFEAADKYTVFGRVQPEQKQKLVKALQKAGHKVAMTGDGVNDILAMKDADCSIAMAAGSEAAMQAAQVVLLDSDFSHMKQIVSEGRRDINNITRSATLFLVKNIFSLLLSIFAIVSLMTYPLQASQVTFISMFNIGIPAFFFALEDNTKRSSGSFLIHVMMKALPAAITDFLAIATLVIFGETFGVSTEDISVAATFVMTIVGFMILIHISSPMNKFRTRVIFGCIIGMVFAAIVFSDLFAITYVSKECVMLFALFVIATEPCMRYLTKLCEWIENKYKNRKRKS</sequence>
<comment type="subcellular location">
    <subcellularLocation>
        <location evidence="1">Membrane</location>
        <topology evidence="1">Multi-pass membrane protein</topology>
    </subcellularLocation>
</comment>
<dbReference type="InterPro" id="IPR059000">
    <property type="entry name" value="ATPase_P-type_domA"/>
</dbReference>
<dbReference type="PANTHER" id="PTHR42861">
    <property type="entry name" value="CALCIUM-TRANSPORTING ATPASE"/>
    <property type="match status" value="1"/>
</dbReference>
<dbReference type="SUPFAM" id="SSF81653">
    <property type="entry name" value="Calcium ATPase, transduction domain A"/>
    <property type="match status" value="1"/>
</dbReference>
<evidence type="ECO:0000313" key="9">
    <source>
        <dbReference type="Proteomes" id="UP000184278"/>
    </source>
</evidence>
<dbReference type="InterPro" id="IPR023214">
    <property type="entry name" value="HAD_sf"/>
</dbReference>
<evidence type="ECO:0000256" key="5">
    <source>
        <dbReference type="ARBA" id="ARBA00023136"/>
    </source>
</evidence>
<feature type="transmembrane region" description="Helical" evidence="6">
    <location>
        <begin position="61"/>
        <end position="79"/>
    </location>
</feature>
<dbReference type="GeneID" id="89509944"/>
<protein>
    <submittedName>
        <fullName evidence="8">Cation-transporting ATPase E</fullName>
    </submittedName>
</protein>
<evidence type="ECO:0000256" key="6">
    <source>
        <dbReference type="SAM" id="Phobius"/>
    </source>
</evidence>
<keyword evidence="2 6" id="KW-0812">Transmembrane</keyword>
<dbReference type="SFLD" id="SFLDS00003">
    <property type="entry name" value="Haloacid_Dehalogenase"/>
    <property type="match status" value="1"/>
</dbReference>
<feature type="transmembrane region" description="Helical" evidence="6">
    <location>
        <begin position="748"/>
        <end position="766"/>
    </location>
</feature>
<dbReference type="InterPro" id="IPR008250">
    <property type="entry name" value="ATPase_P-typ_transduc_dom_A_sf"/>
</dbReference>
<keyword evidence="9" id="KW-1185">Reference proteome</keyword>
<dbReference type="Gene3D" id="3.40.50.1000">
    <property type="entry name" value="HAD superfamily/HAD-like"/>
    <property type="match status" value="1"/>
</dbReference>
<dbReference type="InterPro" id="IPR044492">
    <property type="entry name" value="P_typ_ATPase_HD_dom"/>
</dbReference>
<keyword evidence="4 6" id="KW-1133">Transmembrane helix</keyword>
<name>A0A1M5YTS2_BUTFI</name>
<gene>
    <name evidence="8" type="ORF">SAMN02745229_01682</name>
</gene>
<dbReference type="RefSeq" id="WP_073386979.1">
    <property type="nucleotide sequence ID" value="NZ_FQXK01000013.1"/>
</dbReference>
<feature type="transmembrane region" description="Helical" evidence="6">
    <location>
        <begin position="594"/>
        <end position="616"/>
    </location>
</feature>
<dbReference type="GO" id="GO:0016887">
    <property type="term" value="F:ATP hydrolysis activity"/>
    <property type="evidence" value="ECO:0007669"/>
    <property type="project" value="InterPro"/>
</dbReference>
<dbReference type="InterPro" id="IPR036412">
    <property type="entry name" value="HAD-like_sf"/>
</dbReference>
<dbReference type="EMBL" id="FQXK01000013">
    <property type="protein sequence ID" value="SHI15204.1"/>
    <property type="molecule type" value="Genomic_DNA"/>
</dbReference>
<feature type="transmembrane region" description="Helical" evidence="6">
    <location>
        <begin position="208"/>
        <end position="226"/>
    </location>
</feature>
<feature type="transmembrane region" description="Helical" evidence="6">
    <location>
        <begin position="689"/>
        <end position="708"/>
    </location>
</feature>
<dbReference type="InterPro" id="IPR023299">
    <property type="entry name" value="ATPase_P-typ_cyto_dom_N"/>
</dbReference>
<dbReference type="InterPro" id="IPR001757">
    <property type="entry name" value="P_typ_ATPase"/>
</dbReference>
<dbReference type="Gene3D" id="1.20.1110.10">
    <property type="entry name" value="Calcium-transporting ATPase, transmembrane domain"/>
    <property type="match status" value="1"/>
</dbReference>
<evidence type="ECO:0000259" key="7">
    <source>
        <dbReference type="Pfam" id="PF00122"/>
    </source>
</evidence>
<evidence type="ECO:0000256" key="2">
    <source>
        <dbReference type="ARBA" id="ARBA00022692"/>
    </source>
</evidence>
<feature type="transmembrane region" description="Helical" evidence="6">
    <location>
        <begin position="37"/>
        <end position="55"/>
    </location>
</feature>
<dbReference type="Gene3D" id="3.40.1110.10">
    <property type="entry name" value="Calcium-transporting ATPase, cytoplasmic domain N"/>
    <property type="match status" value="1"/>
</dbReference>
<evidence type="ECO:0000256" key="3">
    <source>
        <dbReference type="ARBA" id="ARBA00022967"/>
    </source>
</evidence>
<dbReference type="STRING" id="1121131.SAMN02745229_01682"/>
<proteinExistence type="predicted"/>
<dbReference type="SUPFAM" id="SSF56784">
    <property type="entry name" value="HAD-like"/>
    <property type="match status" value="1"/>
</dbReference>
<dbReference type="OrthoDB" id="9760364at2"/>
<dbReference type="SUPFAM" id="SSF81665">
    <property type="entry name" value="Calcium ATPase, transmembrane domain M"/>
    <property type="match status" value="1"/>
</dbReference>
<dbReference type="GO" id="GO:0005524">
    <property type="term" value="F:ATP binding"/>
    <property type="evidence" value="ECO:0007669"/>
    <property type="project" value="InterPro"/>
</dbReference>
<dbReference type="PRINTS" id="PR00120">
    <property type="entry name" value="HATPASE"/>
</dbReference>
<feature type="transmembrane region" description="Helical" evidence="6">
    <location>
        <begin position="238"/>
        <end position="262"/>
    </location>
</feature>
<evidence type="ECO:0000313" key="8">
    <source>
        <dbReference type="EMBL" id="SHI15204.1"/>
    </source>
</evidence>
<dbReference type="GO" id="GO:0016020">
    <property type="term" value="C:membrane"/>
    <property type="evidence" value="ECO:0007669"/>
    <property type="project" value="UniProtKB-SubCell"/>
</dbReference>
<dbReference type="Pfam" id="PF00122">
    <property type="entry name" value="E1-E2_ATPase"/>
    <property type="match status" value="1"/>
</dbReference>
<reference evidence="9" key="1">
    <citation type="submission" date="2016-11" db="EMBL/GenBank/DDBJ databases">
        <authorList>
            <person name="Varghese N."/>
            <person name="Submissions S."/>
        </authorList>
    </citation>
    <scope>NUCLEOTIDE SEQUENCE [LARGE SCALE GENOMIC DNA]</scope>
    <source>
        <strain evidence="9">DSM 3071</strain>
    </source>
</reference>
<dbReference type="InterPro" id="IPR023298">
    <property type="entry name" value="ATPase_P-typ_TM_dom_sf"/>
</dbReference>
<evidence type="ECO:0000256" key="4">
    <source>
        <dbReference type="ARBA" id="ARBA00022989"/>
    </source>
</evidence>
<keyword evidence="5 6" id="KW-0472">Membrane</keyword>
<dbReference type="InterPro" id="IPR018303">
    <property type="entry name" value="ATPase_P-typ_P_site"/>
</dbReference>
<dbReference type="SFLD" id="SFLDF00027">
    <property type="entry name" value="p-type_atpase"/>
    <property type="match status" value="1"/>
</dbReference>
<dbReference type="SFLD" id="SFLDG00002">
    <property type="entry name" value="C1.7:_P-type_atpase_like"/>
    <property type="match status" value="1"/>
</dbReference>
<dbReference type="Proteomes" id="UP000184278">
    <property type="component" value="Unassembled WGS sequence"/>
</dbReference>
<dbReference type="AlphaFoldDB" id="A0A1M5YTS2"/>
<dbReference type="NCBIfam" id="TIGR01494">
    <property type="entry name" value="ATPase_P-type"/>
    <property type="match status" value="2"/>
</dbReference>
<dbReference type="PROSITE" id="PS00154">
    <property type="entry name" value="ATPASE_E1_E2"/>
    <property type="match status" value="1"/>
</dbReference>
<feature type="transmembrane region" description="Helical" evidence="6">
    <location>
        <begin position="654"/>
        <end position="677"/>
    </location>
</feature>
<evidence type="ECO:0000256" key="1">
    <source>
        <dbReference type="ARBA" id="ARBA00004141"/>
    </source>
</evidence>
<dbReference type="Pfam" id="PF00702">
    <property type="entry name" value="Hydrolase"/>
    <property type="match status" value="1"/>
</dbReference>
<feature type="transmembrane region" description="Helical" evidence="6">
    <location>
        <begin position="622"/>
        <end position="642"/>
    </location>
</feature>
<dbReference type="PRINTS" id="PR00119">
    <property type="entry name" value="CATATPASE"/>
</dbReference>
<feature type="transmembrane region" description="Helical" evidence="6">
    <location>
        <begin position="720"/>
        <end position="742"/>
    </location>
</feature>
<organism evidence="8 9">
    <name type="scientific">Butyrivibrio fibrisolvens DSM 3071</name>
    <dbReference type="NCBI Taxonomy" id="1121131"/>
    <lineage>
        <taxon>Bacteria</taxon>
        <taxon>Bacillati</taxon>
        <taxon>Bacillota</taxon>
        <taxon>Clostridia</taxon>
        <taxon>Lachnospirales</taxon>
        <taxon>Lachnospiraceae</taxon>
        <taxon>Butyrivibrio</taxon>
    </lineage>
</organism>
<accession>A0A1M5YTS2</accession>
<feature type="domain" description="P-type ATPase A" evidence="7">
    <location>
        <begin position="92"/>
        <end position="187"/>
    </location>
</feature>
<dbReference type="CDD" id="cd02609">
    <property type="entry name" value="P-type_ATPase"/>
    <property type="match status" value="1"/>
</dbReference>
<keyword evidence="3" id="KW-1278">Translocase</keyword>